<keyword evidence="1" id="KW-0732">Signal</keyword>
<reference evidence="2 3" key="1">
    <citation type="submission" date="2016-08" db="EMBL/GenBank/DDBJ databases">
        <title>A Parts List for Fungal Cellulosomes Revealed by Comparative Genomics.</title>
        <authorList>
            <consortium name="DOE Joint Genome Institute"/>
            <person name="Haitjema C.H."/>
            <person name="Gilmore S.P."/>
            <person name="Henske J.K."/>
            <person name="Solomon K.V."/>
            <person name="De Groot R."/>
            <person name="Kuo A."/>
            <person name="Mondo S.J."/>
            <person name="Salamov A.A."/>
            <person name="Labutti K."/>
            <person name="Zhao Z."/>
            <person name="Chiniquy J."/>
            <person name="Barry K."/>
            <person name="Brewer H.M."/>
            <person name="Purvine S.O."/>
            <person name="Wright A.T."/>
            <person name="Boxma B."/>
            <person name="Van Alen T."/>
            <person name="Hackstein J.H."/>
            <person name="Baker S.E."/>
            <person name="Grigoriev I.V."/>
            <person name="O'Malley M.A."/>
        </authorList>
    </citation>
    <scope>NUCLEOTIDE SEQUENCE [LARGE SCALE GENOMIC DNA]</scope>
    <source>
        <strain evidence="2 3">G1</strain>
    </source>
</reference>
<comment type="caution">
    <text evidence="2">The sequence shown here is derived from an EMBL/GenBank/DDBJ whole genome shotgun (WGS) entry which is preliminary data.</text>
</comment>
<accession>A0A1Y2FP53</accession>
<organism evidence="2 3">
    <name type="scientific">Neocallimastix californiae</name>
    <dbReference type="NCBI Taxonomy" id="1754190"/>
    <lineage>
        <taxon>Eukaryota</taxon>
        <taxon>Fungi</taxon>
        <taxon>Fungi incertae sedis</taxon>
        <taxon>Chytridiomycota</taxon>
        <taxon>Chytridiomycota incertae sedis</taxon>
        <taxon>Neocallimastigomycetes</taxon>
        <taxon>Neocallimastigales</taxon>
        <taxon>Neocallimastigaceae</taxon>
        <taxon>Neocallimastix</taxon>
    </lineage>
</organism>
<dbReference type="EMBL" id="MCOG01000003">
    <property type="protein sequence ID" value="ORY85782.1"/>
    <property type="molecule type" value="Genomic_DNA"/>
</dbReference>
<dbReference type="AlphaFoldDB" id="A0A1Y2FP53"/>
<name>A0A1Y2FP53_9FUNG</name>
<evidence type="ECO:0000313" key="3">
    <source>
        <dbReference type="Proteomes" id="UP000193920"/>
    </source>
</evidence>
<evidence type="ECO:0008006" key="4">
    <source>
        <dbReference type="Google" id="ProtNLM"/>
    </source>
</evidence>
<gene>
    <name evidence="2" type="ORF">LY90DRAFT_498879</name>
</gene>
<keyword evidence="3" id="KW-1185">Reference proteome</keyword>
<feature type="chain" id="PRO_5011965790" description="Right handed beta helix domain-containing protein" evidence="1">
    <location>
        <begin position="25"/>
        <end position="232"/>
    </location>
</feature>
<sequence length="232" mass="26027">MFFSKDIFILAFIVVTLFINSIYSEDITVKNEEELINALNQEKDSIIKIIGKIIITEKITVNSSNSKNNKSITVIGDISTKPSIDLTNYIIFENCLNVTIKDIILYGDLKFNNNRKISIENSVLNCTVDATSTNTNSIIEINNSNIFCKDINNSESCLKILNYHTVIHNSNIKGNIVPYKRIIGVSGNNRYLNITNSIINGNNYNQAISIEKGLINIKNSDFINCANYLENG</sequence>
<evidence type="ECO:0000256" key="1">
    <source>
        <dbReference type="SAM" id="SignalP"/>
    </source>
</evidence>
<dbReference type="Proteomes" id="UP000193920">
    <property type="component" value="Unassembled WGS sequence"/>
</dbReference>
<protein>
    <recommendedName>
        <fullName evidence="4">Right handed beta helix domain-containing protein</fullName>
    </recommendedName>
</protein>
<feature type="signal peptide" evidence="1">
    <location>
        <begin position="1"/>
        <end position="24"/>
    </location>
</feature>
<evidence type="ECO:0000313" key="2">
    <source>
        <dbReference type="EMBL" id="ORY85782.1"/>
    </source>
</evidence>
<proteinExistence type="predicted"/>